<comment type="caution">
    <text evidence="1">The sequence shown here is derived from an EMBL/GenBank/DDBJ whole genome shotgun (WGS) entry which is preliminary data.</text>
</comment>
<dbReference type="Proteomes" id="UP001345827">
    <property type="component" value="Unassembled WGS sequence"/>
</dbReference>
<keyword evidence="2" id="KW-1185">Reference proteome</keyword>
<reference evidence="1 2" key="1">
    <citation type="submission" date="2023-06" db="EMBL/GenBank/DDBJ databases">
        <title>Black Yeasts Isolated from many extreme environments.</title>
        <authorList>
            <person name="Coleine C."/>
            <person name="Stajich J.E."/>
            <person name="Selbmann L."/>
        </authorList>
    </citation>
    <scope>NUCLEOTIDE SEQUENCE [LARGE SCALE GENOMIC DNA]</scope>
    <source>
        <strain evidence="1 2">CCFEE 5887</strain>
    </source>
</reference>
<dbReference type="AlphaFoldDB" id="A0AAV9QLM4"/>
<evidence type="ECO:0000313" key="2">
    <source>
        <dbReference type="Proteomes" id="UP001345827"/>
    </source>
</evidence>
<gene>
    <name evidence="1" type="ORF">LTR25_000849</name>
</gene>
<accession>A0AAV9QLM4</accession>
<protein>
    <recommendedName>
        <fullName evidence="3">Aminotransferase-like plant mobile domain-containing protein</fullName>
    </recommendedName>
</protein>
<evidence type="ECO:0000313" key="1">
    <source>
        <dbReference type="EMBL" id="KAK5545839.1"/>
    </source>
</evidence>
<proteinExistence type="predicted"/>
<sequence>MPVSPGQDPLSVGLVLSLAYTMGRTCIDLEGWRSVLQRMVSLAGLKIPFGPGPPSPMLTYLGFGNLYDDFDLSMAGLGHGRLTCKLRNWAHEVQLAGQDLQAYGRWEQELLSDMYREFLWYRYESVAVRLINFKFGPSPQDWQIWVSTSMDESTGEFWEAVEDEEPVFDIPGSWPTLEPEQEEYTVLYERHSNSRRRRRRFLRYLGLGPELEDQVFEWSGTKGFVRIHVREGKEKKALRRQYYLGNNITPPCREFVS</sequence>
<dbReference type="EMBL" id="JAXLQG010000001">
    <property type="protein sequence ID" value="KAK5545839.1"/>
    <property type="molecule type" value="Genomic_DNA"/>
</dbReference>
<organism evidence="1 2">
    <name type="scientific">Vermiconidia calcicola</name>
    <dbReference type="NCBI Taxonomy" id="1690605"/>
    <lineage>
        <taxon>Eukaryota</taxon>
        <taxon>Fungi</taxon>
        <taxon>Dikarya</taxon>
        <taxon>Ascomycota</taxon>
        <taxon>Pezizomycotina</taxon>
        <taxon>Dothideomycetes</taxon>
        <taxon>Dothideomycetidae</taxon>
        <taxon>Mycosphaerellales</taxon>
        <taxon>Extremaceae</taxon>
        <taxon>Vermiconidia</taxon>
    </lineage>
</organism>
<name>A0AAV9QLM4_9PEZI</name>
<evidence type="ECO:0008006" key="3">
    <source>
        <dbReference type="Google" id="ProtNLM"/>
    </source>
</evidence>